<protein>
    <submittedName>
        <fullName evidence="2">Helix-turn-helix domain-containing protein</fullName>
    </submittedName>
</protein>
<dbReference type="SUPFAM" id="SSF47413">
    <property type="entry name" value="lambda repressor-like DNA-binding domains"/>
    <property type="match status" value="1"/>
</dbReference>
<dbReference type="RefSeq" id="WP_379729645.1">
    <property type="nucleotide sequence ID" value="NZ_JBHRYJ010000006.1"/>
</dbReference>
<evidence type="ECO:0000313" key="3">
    <source>
        <dbReference type="Proteomes" id="UP001595711"/>
    </source>
</evidence>
<dbReference type="InterPro" id="IPR010982">
    <property type="entry name" value="Lambda_DNA-bd_dom_sf"/>
</dbReference>
<dbReference type="Proteomes" id="UP001595711">
    <property type="component" value="Unassembled WGS sequence"/>
</dbReference>
<evidence type="ECO:0000259" key="1">
    <source>
        <dbReference type="PROSITE" id="PS50943"/>
    </source>
</evidence>
<accession>A0ABV7VMU2</accession>
<dbReference type="Pfam" id="PF13560">
    <property type="entry name" value="HTH_31"/>
    <property type="match status" value="1"/>
</dbReference>
<evidence type="ECO:0000313" key="2">
    <source>
        <dbReference type="EMBL" id="MFC3678012.1"/>
    </source>
</evidence>
<dbReference type="Gene3D" id="1.10.260.40">
    <property type="entry name" value="lambda repressor-like DNA-binding domains"/>
    <property type="match status" value="1"/>
</dbReference>
<comment type="caution">
    <text evidence="2">The sequence shown here is derived from an EMBL/GenBank/DDBJ whole genome shotgun (WGS) entry which is preliminary data.</text>
</comment>
<dbReference type="CDD" id="cd00093">
    <property type="entry name" value="HTH_XRE"/>
    <property type="match status" value="1"/>
</dbReference>
<organism evidence="2 3">
    <name type="scientific">Ferrovibrio xuzhouensis</name>
    <dbReference type="NCBI Taxonomy" id="1576914"/>
    <lineage>
        <taxon>Bacteria</taxon>
        <taxon>Pseudomonadati</taxon>
        <taxon>Pseudomonadota</taxon>
        <taxon>Alphaproteobacteria</taxon>
        <taxon>Rhodospirillales</taxon>
        <taxon>Rhodospirillaceae</taxon>
        <taxon>Ferrovibrio</taxon>
    </lineage>
</organism>
<dbReference type="InterPro" id="IPR001387">
    <property type="entry name" value="Cro/C1-type_HTH"/>
</dbReference>
<dbReference type="PROSITE" id="PS50943">
    <property type="entry name" value="HTH_CROC1"/>
    <property type="match status" value="1"/>
</dbReference>
<gene>
    <name evidence="2" type="ORF">ACFOOQ_20835</name>
</gene>
<sequence>MIRLIVTAGRRVREFRKEAGLTQPQLADKVGVSLDTIGNIERDEFFTAA</sequence>
<feature type="domain" description="HTH cro/C1-type" evidence="1">
    <location>
        <begin position="12"/>
        <end position="44"/>
    </location>
</feature>
<name>A0ABV7VMU2_9PROT</name>
<proteinExistence type="predicted"/>
<dbReference type="EMBL" id="JBHRYJ010000006">
    <property type="protein sequence ID" value="MFC3678012.1"/>
    <property type="molecule type" value="Genomic_DNA"/>
</dbReference>
<reference evidence="3" key="1">
    <citation type="journal article" date="2019" name="Int. J. Syst. Evol. Microbiol.">
        <title>The Global Catalogue of Microorganisms (GCM) 10K type strain sequencing project: providing services to taxonomists for standard genome sequencing and annotation.</title>
        <authorList>
            <consortium name="The Broad Institute Genomics Platform"/>
            <consortium name="The Broad Institute Genome Sequencing Center for Infectious Disease"/>
            <person name="Wu L."/>
            <person name="Ma J."/>
        </authorList>
    </citation>
    <scope>NUCLEOTIDE SEQUENCE [LARGE SCALE GENOMIC DNA]</scope>
    <source>
        <strain evidence="3">KCTC 42182</strain>
    </source>
</reference>
<keyword evidence="3" id="KW-1185">Reference proteome</keyword>